<name>A0A8S5RT72_9CAUD</name>
<proteinExistence type="predicted"/>
<sequence length="63" mass="7391">MDCPEKETENIDLEQVEVKEEKRFSFPRLWVSVVAKTLEEAQEQIKALTSKDYETKSLDSNQE</sequence>
<accession>A0A8S5RT72</accession>
<dbReference type="EMBL" id="BK059153">
    <property type="protein sequence ID" value="DAE92671.1"/>
    <property type="molecule type" value="Genomic_DNA"/>
</dbReference>
<protein>
    <submittedName>
        <fullName evidence="1">Uncharacterized protein</fullName>
    </submittedName>
</protein>
<organism evidence="1">
    <name type="scientific">Caudovirales sp. gcode 4</name>
    <dbReference type="NCBI Taxonomy" id="2838363"/>
    <lineage>
        <taxon>Viruses</taxon>
        <taxon>Duplodnaviria</taxon>
        <taxon>Heunggongvirae</taxon>
        <taxon>Uroviricota</taxon>
        <taxon>Caudoviricetes</taxon>
    </lineage>
</organism>
<reference evidence="1" key="1">
    <citation type="journal article" date="2021" name="Proc. Natl. Acad. Sci. U.S.A.">
        <title>A Catalog of Tens of Thousands of Viruses from Human Metagenomes Reveals Hidden Associations with Chronic Diseases.</title>
        <authorList>
            <person name="Tisza M.J."/>
            <person name="Buck C.B."/>
        </authorList>
    </citation>
    <scope>NUCLEOTIDE SEQUENCE</scope>
    <source>
        <strain evidence="1">CtKN96</strain>
    </source>
</reference>
<evidence type="ECO:0000313" key="1">
    <source>
        <dbReference type="EMBL" id="DAE92671.1"/>
    </source>
</evidence>